<dbReference type="Proteomes" id="UP000298057">
    <property type="component" value="Unassembled WGS sequence"/>
</dbReference>
<gene>
    <name evidence="1" type="ORF">EHQ82_19095</name>
</gene>
<dbReference type="EMBL" id="RQGU01000131">
    <property type="protein sequence ID" value="TGM14199.1"/>
    <property type="molecule type" value="Genomic_DNA"/>
</dbReference>
<evidence type="ECO:0008006" key="3">
    <source>
        <dbReference type="Google" id="ProtNLM"/>
    </source>
</evidence>
<evidence type="ECO:0000313" key="2">
    <source>
        <dbReference type="Proteomes" id="UP000298057"/>
    </source>
</evidence>
<reference evidence="2" key="1">
    <citation type="journal article" date="2019" name="PLoS Negl. Trop. Dis.">
        <title>Revisiting the worldwide diversity of Leptospira species in the environment.</title>
        <authorList>
            <person name="Vincent A.T."/>
            <person name="Schiettekatte O."/>
            <person name="Bourhy P."/>
            <person name="Veyrier F.J."/>
            <person name="Picardeau M."/>
        </authorList>
    </citation>
    <scope>NUCLEOTIDE SEQUENCE [LARGE SCALE GENOMIC DNA]</scope>
    <source>
        <strain evidence="2">201702406</strain>
    </source>
</reference>
<organism evidence="1 2">
    <name type="scientific">Leptospira selangorensis</name>
    <dbReference type="NCBI Taxonomy" id="2484982"/>
    <lineage>
        <taxon>Bacteria</taxon>
        <taxon>Pseudomonadati</taxon>
        <taxon>Spirochaetota</taxon>
        <taxon>Spirochaetia</taxon>
        <taxon>Leptospirales</taxon>
        <taxon>Leptospiraceae</taxon>
        <taxon>Leptospira</taxon>
    </lineage>
</organism>
<name>A0ABY2N1C1_9LEPT</name>
<protein>
    <recommendedName>
        <fullName evidence="3">Transmembrane protein</fullName>
    </recommendedName>
</protein>
<keyword evidence="2" id="KW-1185">Reference proteome</keyword>
<comment type="caution">
    <text evidence="1">The sequence shown here is derived from an EMBL/GenBank/DDBJ whole genome shotgun (WGS) entry which is preliminary data.</text>
</comment>
<sequence>MDFFALVSLLSLSYLIPPIFQFQYQNYNYIKSINQISEEFAIYTDEKQKFEITFACDQWFYNPEINSNSQIKEEDCLKYSKEKIKIIGNNNDTYVAKLSENLYIFSPKKTVENRFSTDNIVYKNCKNVIYTYSRLNEYRNSKLFLESTFYPSKFENQCFELHQDLHFMKEELKIKNNEFIFSIRSTLVFLTFNENYINNKNKRLILKVIGSKSISLFDKEIIYPHYLALQLE</sequence>
<dbReference type="RefSeq" id="WP_135628947.1">
    <property type="nucleotide sequence ID" value="NZ_RQGU01000131.1"/>
</dbReference>
<proteinExistence type="predicted"/>
<accession>A0ABY2N1C1</accession>
<evidence type="ECO:0000313" key="1">
    <source>
        <dbReference type="EMBL" id="TGM14199.1"/>
    </source>
</evidence>